<dbReference type="Pfam" id="PF17656">
    <property type="entry name" value="ChapFlgA_N"/>
    <property type="match status" value="1"/>
</dbReference>
<evidence type="ECO:0000256" key="3">
    <source>
        <dbReference type="ARBA" id="ARBA00014754"/>
    </source>
</evidence>
<keyword evidence="9" id="KW-0282">Flagellum</keyword>
<dbReference type="Pfam" id="PF13144">
    <property type="entry name" value="ChapFlgA"/>
    <property type="match status" value="1"/>
</dbReference>
<dbReference type="Proteomes" id="UP000486760">
    <property type="component" value="Unassembled WGS sequence"/>
</dbReference>
<dbReference type="PANTHER" id="PTHR36307">
    <property type="entry name" value="FLAGELLA BASAL BODY P-RING FORMATION PROTEIN FLGA"/>
    <property type="match status" value="1"/>
</dbReference>
<comment type="function">
    <text evidence="6 7">Involved in the assembly process of the P-ring formation. It may associate with FlgF on the rod constituting a structure essential for the P-ring assembly or may act as a modulator protein for the P-ring assembly.</text>
</comment>
<dbReference type="AlphaFoldDB" id="A0A7V7G2N5"/>
<evidence type="ECO:0000256" key="4">
    <source>
        <dbReference type="ARBA" id="ARBA00022729"/>
    </source>
</evidence>
<evidence type="ECO:0000259" key="8">
    <source>
        <dbReference type="SMART" id="SM00858"/>
    </source>
</evidence>
<dbReference type="InterPro" id="IPR017585">
    <property type="entry name" value="SAF_FlgA"/>
</dbReference>
<accession>A0A7V7G2N5</accession>
<name>A0A7V7G2N5_9GAMM</name>
<keyword evidence="9" id="KW-0969">Cilium</keyword>
<evidence type="ECO:0000256" key="7">
    <source>
        <dbReference type="RuleBase" id="RU362063"/>
    </source>
</evidence>
<keyword evidence="10" id="KW-1185">Reference proteome</keyword>
<dbReference type="PANTHER" id="PTHR36307:SF1">
    <property type="entry name" value="FLAGELLA BASAL BODY P-RING FORMATION PROTEIN FLGA"/>
    <property type="match status" value="1"/>
</dbReference>
<dbReference type="CDD" id="cd11614">
    <property type="entry name" value="SAF_CpaB_FlgA_like"/>
    <property type="match status" value="1"/>
</dbReference>
<evidence type="ECO:0000256" key="1">
    <source>
        <dbReference type="ARBA" id="ARBA00004418"/>
    </source>
</evidence>
<keyword evidence="7" id="KW-1005">Bacterial flagellum biogenesis</keyword>
<dbReference type="Gene3D" id="2.30.30.760">
    <property type="match status" value="1"/>
</dbReference>
<comment type="subcellular location">
    <subcellularLocation>
        <location evidence="1 7">Periplasm</location>
    </subcellularLocation>
</comment>
<keyword evidence="5 7" id="KW-0574">Periplasm</keyword>
<evidence type="ECO:0000313" key="9">
    <source>
        <dbReference type="EMBL" id="KAA0014458.1"/>
    </source>
</evidence>
<dbReference type="GO" id="GO:0044780">
    <property type="term" value="P:bacterial-type flagellum assembly"/>
    <property type="evidence" value="ECO:0007669"/>
    <property type="project" value="InterPro"/>
</dbReference>
<feature type="domain" description="SAF" evidence="8">
    <location>
        <begin position="110"/>
        <end position="172"/>
    </location>
</feature>
<dbReference type="SMART" id="SM00858">
    <property type="entry name" value="SAF"/>
    <property type="match status" value="1"/>
</dbReference>
<keyword evidence="4 7" id="KW-0732">Signal</keyword>
<evidence type="ECO:0000256" key="5">
    <source>
        <dbReference type="ARBA" id="ARBA00022764"/>
    </source>
</evidence>
<feature type="chain" id="PRO_5031599698" description="Flagella basal body P-ring formation protein FlgA" evidence="7">
    <location>
        <begin position="30"/>
        <end position="234"/>
    </location>
</feature>
<dbReference type="InterPro" id="IPR041231">
    <property type="entry name" value="FlgA_N"/>
</dbReference>
<protein>
    <recommendedName>
        <fullName evidence="3 7">Flagella basal body P-ring formation protein FlgA</fullName>
    </recommendedName>
</protein>
<dbReference type="InterPro" id="IPR013974">
    <property type="entry name" value="SAF"/>
</dbReference>
<dbReference type="EMBL" id="VTPY01000001">
    <property type="protein sequence ID" value="KAA0014458.1"/>
    <property type="molecule type" value="Genomic_DNA"/>
</dbReference>
<gene>
    <name evidence="9" type="primary">flgA</name>
    <name evidence="9" type="ORF">F0A17_02070</name>
</gene>
<comment type="similarity">
    <text evidence="2 7">Belongs to the FlgA family.</text>
</comment>
<evidence type="ECO:0000256" key="2">
    <source>
        <dbReference type="ARBA" id="ARBA00010474"/>
    </source>
</evidence>
<sequence length="234" mass="25582">MLAVRSAPHLLPMLWLALASLLAVPAGHAADDDAMLEAVHAFLHREAQVLGDELIIELRPPSARLPACESPAPFLTRPGDVPLGRISVGVRCGSEGRQVRYLQADVGVIGDYPVLARSLQPGETVRRDDLMMQQGNLAELPNRSVIDIENIVGQAATRAIEPGQPLQEHFFRSLPLVERNQRVVIEARGQGFRIEREGQALEPGALGDRIRARFDSREMVTARVVGDGRLAVDF</sequence>
<feature type="signal peptide" evidence="7">
    <location>
        <begin position="1"/>
        <end position="29"/>
    </location>
</feature>
<dbReference type="GO" id="GO:0042597">
    <property type="term" value="C:periplasmic space"/>
    <property type="evidence" value="ECO:0007669"/>
    <property type="project" value="UniProtKB-SubCell"/>
</dbReference>
<dbReference type="NCBIfam" id="TIGR03170">
    <property type="entry name" value="flgA_cterm"/>
    <property type="match status" value="1"/>
</dbReference>
<keyword evidence="9" id="KW-0966">Cell projection</keyword>
<proteinExistence type="inferred from homology"/>
<dbReference type="RefSeq" id="WP_149326668.1">
    <property type="nucleotide sequence ID" value="NZ_VTPY01000001.1"/>
</dbReference>
<evidence type="ECO:0000313" key="10">
    <source>
        <dbReference type="Proteomes" id="UP000486760"/>
    </source>
</evidence>
<dbReference type="Gene3D" id="3.90.1210.10">
    <property type="entry name" value="Antifreeze-like/N-acetylneuraminic acid synthase C-terminal domain"/>
    <property type="match status" value="1"/>
</dbReference>
<organism evidence="9 10">
    <name type="scientific">Billgrantia pellis</name>
    <dbReference type="NCBI Taxonomy" id="2606936"/>
    <lineage>
        <taxon>Bacteria</taxon>
        <taxon>Pseudomonadati</taxon>
        <taxon>Pseudomonadota</taxon>
        <taxon>Gammaproteobacteria</taxon>
        <taxon>Oceanospirillales</taxon>
        <taxon>Halomonadaceae</taxon>
        <taxon>Billgrantia</taxon>
    </lineage>
</organism>
<dbReference type="InterPro" id="IPR039246">
    <property type="entry name" value="Flagellar_FlgA"/>
</dbReference>
<comment type="caution">
    <text evidence="9">The sequence shown here is derived from an EMBL/GenBank/DDBJ whole genome shotgun (WGS) entry which is preliminary data.</text>
</comment>
<reference evidence="9 10" key="1">
    <citation type="submission" date="2019-08" db="EMBL/GenBank/DDBJ databases">
        <title>Bioinformatics analysis of the strain L3 and L5.</title>
        <authorList>
            <person name="Li X."/>
        </authorList>
    </citation>
    <scope>NUCLEOTIDE SEQUENCE [LARGE SCALE GENOMIC DNA]</scope>
    <source>
        <strain evidence="9 10">L5</strain>
    </source>
</reference>
<evidence type="ECO:0000256" key="6">
    <source>
        <dbReference type="ARBA" id="ARBA00025643"/>
    </source>
</evidence>